<feature type="domain" description="Cytochrome c assembly protein" evidence="10">
    <location>
        <begin position="35"/>
        <end position="190"/>
    </location>
</feature>
<evidence type="ECO:0000256" key="9">
    <source>
        <dbReference type="RuleBase" id="RU364092"/>
    </source>
</evidence>
<evidence type="ECO:0000313" key="12">
    <source>
        <dbReference type="Proteomes" id="UP000200980"/>
    </source>
</evidence>
<dbReference type="PRINTS" id="PR01386">
    <property type="entry name" value="CCMCBIOGNSIS"/>
</dbReference>
<name>A0A1S8GPR8_9PROT</name>
<evidence type="ECO:0000256" key="3">
    <source>
        <dbReference type="ARBA" id="ARBA00005840"/>
    </source>
</evidence>
<feature type="transmembrane region" description="Helical" evidence="9">
    <location>
        <begin position="133"/>
        <end position="152"/>
    </location>
</feature>
<dbReference type="InterPro" id="IPR003557">
    <property type="entry name" value="Cyt_c_biogenesis_CcmC"/>
</dbReference>
<dbReference type="GO" id="GO:0015232">
    <property type="term" value="F:heme transmembrane transporter activity"/>
    <property type="evidence" value="ECO:0007669"/>
    <property type="project" value="InterPro"/>
</dbReference>
<keyword evidence="9" id="KW-0813">Transport</keyword>
<dbReference type="RefSeq" id="WP_077396498.1">
    <property type="nucleotide sequence ID" value="NZ_JATM01000003.1"/>
</dbReference>
<feature type="transmembrane region" description="Helical" evidence="9">
    <location>
        <begin position="102"/>
        <end position="121"/>
    </location>
</feature>
<feature type="transmembrane region" description="Helical" evidence="9">
    <location>
        <begin position="164"/>
        <end position="187"/>
    </location>
</feature>
<sequence length="249" mass="27259">MSSSTTTIPSGRWTGSPARFLHVTRPVIFPCLFIGLAILTVGVVWGLCCAPADWQQGETVRIMYLHVPMAWLASADYVLLALCGLLCMVWRHPLAGIVALEAGPLGATATALCLITGSLWGKPGWGTWWVWDARLTSMLVLFFLYIGHILIIRAFDDPVRGQRAAALLALAGVVDLPIIKFSVQWWNTLHQPDSITLTGAPTMSMSMFYPLLVCATGFTLTGIALLLIRTRTTLLERRAQSLALREPLV</sequence>
<dbReference type="PANTHER" id="PTHR30071:SF1">
    <property type="entry name" value="CYTOCHROME B_B6 PROTEIN-RELATED"/>
    <property type="match status" value="1"/>
</dbReference>
<feature type="transmembrane region" description="Helical" evidence="9">
    <location>
        <begin position="27"/>
        <end position="47"/>
    </location>
</feature>
<evidence type="ECO:0000256" key="6">
    <source>
        <dbReference type="ARBA" id="ARBA00022748"/>
    </source>
</evidence>
<keyword evidence="6 9" id="KW-0201">Cytochrome c-type biogenesis</keyword>
<keyword evidence="9" id="KW-1003">Cell membrane</keyword>
<feature type="transmembrane region" description="Helical" evidence="9">
    <location>
        <begin position="67"/>
        <end position="90"/>
    </location>
</feature>
<comment type="function">
    <text evidence="1 9">Required for the export of heme to the periplasm for the biogenesis of c-type cytochromes.</text>
</comment>
<dbReference type="NCBIfam" id="TIGR01191">
    <property type="entry name" value="ccmC"/>
    <property type="match status" value="1"/>
</dbReference>
<dbReference type="OrthoDB" id="9778550at2"/>
<dbReference type="STRING" id="1539051.AL01_05880"/>
<dbReference type="PANTHER" id="PTHR30071">
    <property type="entry name" value="HEME EXPORTER PROTEIN C"/>
    <property type="match status" value="1"/>
</dbReference>
<comment type="subcellular location">
    <subcellularLocation>
        <location evidence="9">Cell inner membrane</location>
    </subcellularLocation>
    <subcellularLocation>
        <location evidence="2">Membrane</location>
        <topology evidence="2">Multi-pass membrane protein</topology>
    </subcellularLocation>
</comment>
<dbReference type="GO" id="GO:0020037">
    <property type="term" value="F:heme binding"/>
    <property type="evidence" value="ECO:0007669"/>
    <property type="project" value="InterPro"/>
</dbReference>
<keyword evidence="5 9" id="KW-0812">Transmembrane</keyword>
<organism evidence="11 12">
    <name type="scientific">Bombella intestini</name>
    <dbReference type="NCBI Taxonomy" id="1539051"/>
    <lineage>
        <taxon>Bacteria</taxon>
        <taxon>Pseudomonadati</taxon>
        <taxon>Pseudomonadota</taxon>
        <taxon>Alphaproteobacteria</taxon>
        <taxon>Acetobacterales</taxon>
        <taxon>Acetobacteraceae</taxon>
        <taxon>Bombella</taxon>
    </lineage>
</organism>
<keyword evidence="12" id="KW-1185">Reference proteome</keyword>
<evidence type="ECO:0000256" key="5">
    <source>
        <dbReference type="ARBA" id="ARBA00022692"/>
    </source>
</evidence>
<dbReference type="AlphaFoldDB" id="A0A1S8GPR8"/>
<comment type="caution">
    <text evidence="11">The sequence shown here is derived from an EMBL/GenBank/DDBJ whole genome shotgun (WGS) entry which is preliminary data.</text>
</comment>
<protein>
    <recommendedName>
        <fullName evidence="4 9">Heme exporter protein C</fullName>
    </recommendedName>
    <alternativeName>
        <fullName evidence="9">Cytochrome c-type biogenesis protein</fullName>
    </alternativeName>
</protein>
<evidence type="ECO:0000256" key="1">
    <source>
        <dbReference type="ARBA" id="ARBA00002442"/>
    </source>
</evidence>
<dbReference type="Pfam" id="PF01578">
    <property type="entry name" value="Cytochrom_C_asm"/>
    <property type="match status" value="1"/>
</dbReference>
<dbReference type="GO" id="GO:0005886">
    <property type="term" value="C:plasma membrane"/>
    <property type="evidence" value="ECO:0007669"/>
    <property type="project" value="UniProtKB-SubCell"/>
</dbReference>
<evidence type="ECO:0000256" key="4">
    <source>
        <dbReference type="ARBA" id="ARBA00016463"/>
    </source>
</evidence>
<feature type="transmembrane region" description="Helical" evidence="9">
    <location>
        <begin position="207"/>
        <end position="228"/>
    </location>
</feature>
<dbReference type="InterPro" id="IPR045062">
    <property type="entry name" value="Cyt_c_biogenesis_CcsA/CcmC"/>
</dbReference>
<reference evidence="11 12" key="1">
    <citation type="journal article" date="2016" name="PLoS ONE">
        <title>Whole-Genome Sequence Analysis of Bombella intestini LMG 28161T, a Novel Acetic Acid Bacterium Isolated from the Crop of a Red-Tailed Bumble Bee, Bombus lapidarius.</title>
        <authorList>
            <person name="Li L."/>
            <person name="Illeghems K."/>
            <person name="Van Kerrebroeck S."/>
            <person name="Borremans W."/>
            <person name="Cleenwerck I."/>
            <person name="Smagghe G."/>
            <person name="De Vuyst L."/>
            <person name="Vandamme P."/>
        </authorList>
    </citation>
    <scope>NUCLEOTIDE SEQUENCE [LARGE SCALE GENOMIC DNA]</scope>
    <source>
        <strain evidence="11 12">R-52487</strain>
    </source>
</reference>
<evidence type="ECO:0000256" key="8">
    <source>
        <dbReference type="ARBA" id="ARBA00023136"/>
    </source>
</evidence>
<evidence type="ECO:0000256" key="2">
    <source>
        <dbReference type="ARBA" id="ARBA00004141"/>
    </source>
</evidence>
<keyword evidence="8 9" id="KW-0472">Membrane</keyword>
<comment type="similarity">
    <text evidence="3 9">Belongs to the CcmC/CycZ/HelC family.</text>
</comment>
<keyword evidence="9" id="KW-0997">Cell inner membrane</keyword>
<accession>A0A1S8GPR8</accession>
<gene>
    <name evidence="9" type="primary">ccmC</name>
    <name evidence="11" type="ORF">AL01_05880</name>
</gene>
<dbReference type="InterPro" id="IPR002541">
    <property type="entry name" value="Cyt_c_assembly"/>
</dbReference>
<proteinExistence type="inferred from homology"/>
<keyword evidence="7 9" id="KW-1133">Transmembrane helix</keyword>
<evidence type="ECO:0000313" key="11">
    <source>
        <dbReference type="EMBL" id="OOL18324.1"/>
    </source>
</evidence>
<dbReference type="EMBL" id="JATM01000003">
    <property type="protein sequence ID" value="OOL18324.1"/>
    <property type="molecule type" value="Genomic_DNA"/>
</dbReference>
<dbReference type="Proteomes" id="UP000200980">
    <property type="component" value="Unassembled WGS sequence"/>
</dbReference>
<evidence type="ECO:0000259" key="10">
    <source>
        <dbReference type="Pfam" id="PF01578"/>
    </source>
</evidence>
<evidence type="ECO:0000256" key="7">
    <source>
        <dbReference type="ARBA" id="ARBA00022989"/>
    </source>
</evidence>
<dbReference type="GO" id="GO:0017004">
    <property type="term" value="P:cytochrome complex assembly"/>
    <property type="evidence" value="ECO:0007669"/>
    <property type="project" value="UniProtKB-KW"/>
</dbReference>